<dbReference type="Gene3D" id="3.40.20.10">
    <property type="entry name" value="Severin"/>
    <property type="match status" value="2"/>
</dbReference>
<organism evidence="4 5">
    <name type="scientific">Diacronema lutheri</name>
    <name type="common">Unicellular marine alga</name>
    <name type="synonym">Monochrysis lutheri</name>
    <dbReference type="NCBI Taxonomy" id="2081491"/>
    <lineage>
        <taxon>Eukaryota</taxon>
        <taxon>Haptista</taxon>
        <taxon>Haptophyta</taxon>
        <taxon>Pavlovophyceae</taxon>
        <taxon>Pavlovales</taxon>
        <taxon>Pavlovaceae</taxon>
        <taxon>Diacronema</taxon>
    </lineage>
</organism>
<reference evidence="4" key="1">
    <citation type="submission" date="2021-05" db="EMBL/GenBank/DDBJ databases">
        <title>The genome of the haptophyte Pavlova lutheri (Diacronema luteri, Pavlovales) - a model for lipid biosynthesis in eukaryotic algae.</title>
        <authorList>
            <person name="Hulatt C.J."/>
            <person name="Posewitz M.C."/>
        </authorList>
    </citation>
    <scope>NUCLEOTIDE SEQUENCE</scope>
    <source>
        <strain evidence="4">NIVA-4/92</strain>
    </source>
</reference>
<protein>
    <recommendedName>
        <fullName evidence="6">PH domain-containing protein</fullName>
    </recommendedName>
</protein>
<feature type="domain" description="PH" evidence="2">
    <location>
        <begin position="8"/>
        <end position="111"/>
    </location>
</feature>
<evidence type="ECO:0000256" key="1">
    <source>
        <dbReference type="SAM" id="MobiDB-lite"/>
    </source>
</evidence>
<dbReference type="OrthoDB" id="20822at2759"/>
<dbReference type="InterPro" id="IPR011993">
    <property type="entry name" value="PH-like_dom_sf"/>
</dbReference>
<dbReference type="InterPro" id="IPR001849">
    <property type="entry name" value="PH_domain"/>
</dbReference>
<feature type="compositionally biased region" description="Low complexity" evidence="1">
    <location>
        <begin position="280"/>
        <end position="299"/>
    </location>
</feature>
<feature type="compositionally biased region" description="Low complexity" evidence="1">
    <location>
        <begin position="178"/>
        <end position="201"/>
    </location>
</feature>
<feature type="region of interest" description="Disordered" evidence="1">
    <location>
        <begin position="114"/>
        <end position="142"/>
    </location>
</feature>
<dbReference type="CDD" id="cd11282">
    <property type="entry name" value="ADF_coactosin_like"/>
    <property type="match status" value="1"/>
</dbReference>
<dbReference type="GO" id="GO:0030864">
    <property type="term" value="C:cortical actin cytoskeleton"/>
    <property type="evidence" value="ECO:0007669"/>
    <property type="project" value="TreeGrafter"/>
</dbReference>
<accession>A0A8J5XP04</accession>
<comment type="caution">
    <text evidence="4">The sequence shown here is derived from an EMBL/GenBank/DDBJ whole genome shotgun (WGS) entry which is preliminary data.</text>
</comment>
<dbReference type="Gene3D" id="2.30.29.30">
    <property type="entry name" value="Pleckstrin-homology domain (PH domain)/Phosphotyrosine-binding domain (PTB)"/>
    <property type="match status" value="1"/>
</dbReference>
<dbReference type="Proteomes" id="UP000751190">
    <property type="component" value="Unassembled WGS sequence"/>
</dbReference>
<feature type="compositionally biased region" description="Low complexity" evidence="1">
    <location>
        <begin position="530"/>
        <end position="539"/>
    </location>
</feature>
<feature type="region of interest" description="Disordered" evidence="1">
    <location>
        <begin position="178"/>
        <end position="267"/>
    </location>
</feature>
<feature type="compositionally biased region" description="Low complexity" evidence="1">
    <location>
        <begin position="748"/>
        <end position="767"/>
    </location>
</feature>
<feature type="domain" description="ADF-H" evidence="3">
    <location>
        <begin position="928"/>
        <end position="1057"/>
    </location>
</feature>
<dbReference type="Pfam" id="PF00241">
    <property type="entry name" value="Cofilin_ADF"/>
    <property type="match status" value="2"/>
</dbReference>
<dbReference type="InterPro" id="IPR002108">
    <property type="entry name" value="ADF-H"/>
</dbReference>
<name>A0A8J5XP04_DIALT</name>
<dbReference type="SMART" id="SM00233">
    <property type="entry name" value="PH"/>
    <property type="match status" value="1"/>
</dbReference>
<dbReference type="InterPro" id="IPR029006">
    <property type="entry name" value="ADF-H/Gelsolin-like_dom_sf"/>
</dbReference>
<evidence type="ECO:0000259" key="2">
    <source>
        <dbReference type="PROSITE" id="PS50003"/>
    </source>
</evidence>
<feature type="region of interest" description="Disordered" evidence="1">
    <location>
        <begin position="280"/>
        <end position="637"/>
    </location>
</feature>
<keyword evidence="5" id="KW-1185">Reference proteome</keyword>
<dbReference type="SUPFAM" id="SSF55753">
    <property type="entry name" value="Actin depolymerizing proteins"/>
    <property type="match status" value="2"/>
</dbReference>
<dbReference type="EMBL" id="JAGTXO010000007">
    <property type="protein sequence ID" value="KAG8466876.1"/>
    <property type="molecule type" value="Genomic_DNA"/>
</dbReference>
<dbReference type="AlphaFoldDB" id="A0A8J5XP04"/>
<feature type="compositionally biased region" description="Low complexity" evidence="1">
    <location>
        <begin position="320"/>
        <end position="336"/>
    </location>
</feature>
<dbReference type="SUPFAM" id="SSF50729">
    <property type="entry name" value="PH domain-like"/>
    <property type="match status" value="1"/>
</dbReference>
<feature type="region of interest" description="Disordered" evidence="1">
    <location>
        <begin position="653"/>
        <end position="706"/>
    </location>
</feature>
<feature type="region of interest" description="Disordered" evidence="1">
    <location>
        <begin position="745"/>
        <end position="773"/>
    </location>
</feature>
<gene>
    <name evidence="4" type="ORF">KFE25_008255</name>
</gene>
<dbReference type="GO" id="GO:0030833">
    <property type="term" value="P:regulation of actin filament polymerization"/>
    <property type="evidence" value="ECO:0007669"/>
    <property type="project" value="TreeGrafter"/>
</dbReference>
<dbReference type="PROSITE" id="PS51263">
    <property type="entry name" value="ADF_H"/>
    <property type="match status" value="1"/>
</dbReference>
<dbReference type="CDD" id="cd00821">
    <property type="entry name" value="PH"/>
    <property type="match status" value="1"/>
</dbReference>
<evidence type="ECO:0000313" key="4">
    <source>
        <dbReference type="EMBL" id="KAG8466876.1"/>
    </source>
</evidence>
<evidence type="ECO:0000259" key="3">
    <source>
        <dbReference type="PROSITE" id="PS51263"/>
    </source>
</evidence>
<dbReference type="GO" id="GO:0005884">
    <property type="term" value="C:actin filament"/>
    <property type="evidence" value="ECO:0007669"/>
    <property type="project" value="TreeGrafter"/>
</dbReference>
<feature type="compositionally biased region" description="Acidic residues" evidence="1">
    <location>
        <begin position="665"/>
        <end position="675"/>
    </location>
</feature>
<evidence type="ECO:0000313" key="5">
    <source>
        <dbReference type="Proteomes" id="UP000751190"/>
    </source>
</evidence>
<evidence type="ECO:0008006" key="6">
    <source>
        <dbReference type="Google" id="ProtNLM"/>
    </source>
</evidence>
<feature type="compositionally biased region" description="Basic and acidic residues" evidence="1">
    <location>
        <begin position="493"/>
        <end position="512"/>
    </location>
</feature>
<sequence length="1143" mass="115856">MDERIFTSEAHVGVLAKRGRRGLKRWQERYCALLPAVPTLFYYASPDGHAKRQPPKTLELDVSKGVIGERGSAEAERTLRVVGADGQPLLLRAKSKADADAWCEAFARAFGARPRGAASRAQSAPERGAEPPAAGGNAAGPTRADAVAAGVDFDYLVALPADLQDEVLRGARVARAEAPPAGAARPAGAAGRGSARGPSASDLARVSAPVPSVRERVAMKRASADPQQRASGDGADDADGGTGATNAGGARAPHMAPGATPAPSRATGVGVAAAAAAASSEGGASDPSSLSAEEAARSSGCLAEGGTRSERQAVAPPSRAAELAALGEPAVAAAAVHKPPPSLNKPVHKPPPEPPAEAAHGDDADGGDGERQARATDGCSASTPVLAAGGDVGSSSSGRARNGTGHGASGGAHVDASGSGSGATSVGGCAASAGGVGGQSGGNDDDDDERAGRGARGAFHADSSGHARAAREPPNNDGGDEERAADALAGERQTSDRRAPSGRDLLDRERGRSLQTVEGGGADVQHDGEAASASASQHSAARDDVSDDVGGWSADSRAQSGPNDGGAQASHAGAGARPAGAHGAPPTATSPPVPQPQYGTLYPWDRATEAEGANDGDERAEGAAAAAAAGGGRFMPRGTAGMAQLDLTAITSSHPPARHVQPAAEGDDDDDDDDDRRDSADVFSNAVAVHATPDERDGAGAGAGRHGAGEVRVLSEQAGPVSYRAKLLAGGRQPSKLNMAQWEEKGAAHGAATGSGAAAEPAAGGARRASRNRRASLSTLRTLGAGTGGLDELRAALEPSAVRFALVRLEFGSGAFAVTKIIFVHSVGEATAPLERARATAHKFAVQTALGLSHAAVGLERVDECCADVILPRVAHLFAQEGAELGGTVSKLKHEYAEMLKRALEVRMPVRSRGTAKELGLLGGGGLTGGRADFGASVALRHVREQLGPFNWLLLKPARGSLELVDAGSLSLKEMVAHLDEREVLYGLLRMGFGSGLFRRTKWVGIWWNGPEAKALTRGKAAGAKEESLRRIEPFSLTISASSIDELSLERVLEKVRRAAHIDGDGTDSARGANTFSAATFEEALAEEVAASAAFFGDQGAHDATMAGELSARAPAEVAKDVVSGTYNWASFGLDDSNGEQLP</sequence>
<feature type="compositionally biased region" description="Low complexity" evidence="1">
    <location>
        <begin position="414"/>
        <end position="433"/>
    </location>
</feature>
<proteinExistence type="predicted"/>
<dbReference type="PANTHER" id="PTHR10829:SF25">
    <property type="entry name" value="DREBRIN-LIKE PROTEIN"/>
    <property type="match status" value="1"/>
</dbReference>
<dbReference type="PANTHER" id="PTHR10829">
    <property type="entry name" value="CORTACTIN AND DREBRIN"/>
    <property type="match status" value="1"/>
</dbReference>
<dbReference type="PROSITE" id="PS50003">
    <property type="entry name" value="PH_DOMAIN"/>
    <property type="match status" value="1"/>
</dbReference>
<dbReference type="Pfam" id="PF00169">
    <property type="entry name" value="PH"/>
    <property type="match status" value="1"/>
</dbReference>
<feature type="compositionally biased region" description="Basic and acidic residues" evidence="1">
    <location>
        <begin position="359"/>
        <end position="374"/>
    </location>
</feature>
<dbReference type="GO" id="GO:0051015">
    <property type="term" value="F:actin filament binding"/>
    <property type="evidence" value="ECO:0007669"/>
    <property type="project" value="TreeGrafter"/>
</dbReference>
<feature type="compositionally biased region" description="Low complexity" evidence="1">
    <location>
        <begin position="565"/>
        <end position="587"/>
    </location>
</feature>